<gene>
    <name evidence="2" type="ORF">P0Y49_08170</name>
</gene>
<dbReference type="InterPro" id="IPR054238">
    <property type="entry name" value="DUF6965"/>
</dbReference>
<dbReference type="EMBL" id="CP119313">
    <property type="protein sequence ID" value="WEK21114.1"/>
    <property type="molecule type" value="Genomic_DNA"/>
</dbReference>
<dbReference type="Proteomes" id="UP001214530">
    <property type="component" value="Chromosome"/>
</dbReference>
<accession>A0AAJ5WAW0</accession>
<evidence type="ECO:0000313" key="3">
    <source>
        <dbReference type="Proteomes" id="UP001214530"/>
    </source>
</evidence>
<evidence type="ECO:0000313" key="2">
    <source>
        <dbReference type="EMBL" id="WEK21114.1"/>
    </source>
</evidence>
<proteinExistence type="predicted"/>
<name>A0AAJ5WAW0_9SPHI</name>
<dbReference type="Pfam" id="PF22292">
    <property type="entry name" value="DUF6965"/>
    <property type="match status" value="1"/>
</dbReference>
<feature type="domain" description="DUF6965" evidence="1">
    <location>
        <begin position="1"/>
        <end position="66"/>
    </location>
</feature>
<evidence type="ECO:0000259" key="1">
    <source>
        <dbReference type="Pfam" id="PF22292"/>
    </source>
</evidence>
<dbReference type="AlphaFoldDB" id="A0AAJ5WAW0"/>
<organism evidence="2 3">
    <name type="scientific">Candidatus Pedobacter colombiensis</name>
    <dbReference type="NCBI Taxonomy" id="3121371"/>
    <lineage>
        <taxon>Bacteria</taxon>
        <taxon>Pseudomonadati</taxon>
        <taxon>Bacteroidota</taxon>
        <taxon>Sphingobacteriia</taxon>
        <taxon>Sphingobacteriales</taxon>
        <taxon>Sphingobacteriaceae</taxon>
        <taxon>Pedobacter</taxon>
    </lineage>
</organism>
<protein>
    <recommendedName>
        <fullName evidence="1">DUF6965 domain-containing protein</fullName>
    </recommendedName>
</protein>
<sequence length="69" mass="8007">MTIDELEAHFSGIDLPQSLELYPGTKLNNVAKCIDTHITLLKIHGNVRPFECFYDRLIKIKEIIENQHE</sequence>
<reference evidence="2" key="1">
    <citation type="submission" date="2023-03" db="EMBL/GenBank/DDBJ databases">
        <title>Andean soil-derived lignocellulolytic bacterial consortium as a source of novel taxa and putative plastic-active enzymes.</title>
        <authorList>
            <person name="Diaz-Garcia L."/>
            <person name="Chuvochina M."/>
            <person name="Feuerriegel G."/>
            <person name="Bunk B."/>
            <person name="Sproer C."/>
            <person name="Streit W.R."/>
            <person name="Rodriguez L.M."/>
            <person name="Overmann J."/>
            <person name="Jimenez D.J."/>
        </authorList>
    </citation>
    <scope>NUCLEOTIDE SEQUENCE</scope>
    <source>
        <strain evidence="2">MAG 3858</strain>
    </source>
</reference>